<gene>
    <name evidence="3" type="ORF">BASA50_003983</name>
</gene>
<reference evidence="3 4" key="1">
    <citation type="submission" date="2021-02" db="EMBL/GenBank/DDBJ databases">
        <title>Variation within the Batrachochytrium salamandrivorans European outbreak.</title>
        <authorList>
            <person name="Kelly M."/>
            <person name="Pasmans F."/>
            <person name="Shea T.P."/>
            <person name="Munoz J.F."/>
            <person name="Carranza S."/>
            <person name="Cuomo C.A."/>
            <person name="Martel A."/>
        </authorList>
    </citation>
    <scope>NUCLEOTIDE SEQUENCE [LARGE SCALE GENOMIC DNA]</scope>
    <source>
        <strain evidence="3 4">AMFP18/2</strain>
    </source>
</reference>
<dbReference type="PANTHER" id="PTHR13271">
    <property type="entry name" value="UNCHARACTERIZED PUTATIVE METHYLTRANSFERASE"/>
    <property type="match status" value="1"/>
</dbReference>
<proteinExistence type="predicted"/>
<name>A0ABQ8FJY8_9FUNG</name>
<evidence type="ECO:0000256" key="1">
    <source>
        <dbReference type="SAM" id="MobiDB-lite"/>
    </source>
</evidence>
<dbReference type="InterPro" id="IPR046341">
    <property type="entry name" value="SET_dom_sf"/>
</dbReference>
<dbReference type="EMBL" id="JAFCIX010000116">
    <property type="protein sequence ID" value="KAH6598102.1"/>
    <property type="molecule type" value="Genomic_DNA"/>
</dbReference>
<evidence type="ECO:0000259" key="2">
    <source>
        <dbReference type="PROSITE" id="PS50280"/>
    </source>
</evidence>
<protein>
    <recommendedName>
        <fullName evidence="2">SET domain-containing protein</fullName>
    </recommendedName>
</protein>
<evidence type="ECO:0000313" key="4">
    <source>
        <dbReference type="Proteomes" id="UP001648503"/>
    </source>
</evidence>
<comment type="caution">
    <text evidence="3">The sequence shown here is derived from an EMBL/GenBank/DDBJ whole genome shotgun (WGS) entry which is preliminary data.</text>
</comment>
<sequence length="612" mass="67458">MSLQEWCRAASNSHSDADPWPVQVRSTPDAGSGMFATSDIKAGTVLVHISNSIFINTSTIVQQGQSGRPHTHALHRAIEAMEAYHRAKSNGRSRTNMDANNGCIGQTPTERLYLMLFLIWGRRYTFAGNNNYEPTDWDLYFRSLPQTFSTPVYYSPGTVEHQLLCGTGLDEAVQAKKARLAQESRQYAEILQCINPAEATEMIDVAAMAASNQADWTWADAVVWSRSMSFASTLSTPGVEPSLDPVRHADDLHIIPFIDMCNHADPATSRWEYSPTQLETRLISIVSMRKGDQVTISYGAKPTSEFLFLHGFVLQSNQNTQIQFPAPFIELSMLDTDMHGMEEVEEEKPMADASIASSSVQDHGMGKDVLTDMTYDTVASTARIEIDTARLDGCGLDAPSLRQSDMTRAAMASIADKQHILRVLGISPMITLSPRAASVDLDTTALPNATFGMIDSASLIALYLSVMTSEDGLCRITTARSSMTDSTENGNGHDSQVQMEIAGVQITAALGREGIASAIARLPRCEILALRVYTVVVLEIESRLTKLVESELDLSAEVDADHRRDDTSYASIDIVRRGMLEMLYDAYAVLTELQEVYANRPVVKEYLHQMQM</sequence>
<organism evidence="3 4">
    <name type="scientific">Batrachochytrium salamandrivorans</name>
    <dbReference type="NCBI Taxonomy" id="1357716"/>
    <lineage>
        <taxon>Eukaryota</taxon>
        <taxon>Fungi</taxon>
        <taxon>Fungi incertae sedis</taxon>
        <taxon>Chytridiomycota</taxon>
        <taxon>Chytridiomycota incertae sedis</taxon>
        <taxon>Chytridiomycetes</taxon>
        <taxon>Rhizophydiales</taxon>
        <taxon>Rhizophydiales incertae sedis</taxon>
        <taxon>Batrachochytrium</taxon>
    </lineage>
</organism>
<feature type="region of interest" description="Disordered" evidence="1">
    <location>
        <begin position="1"/>
        <end position="26"/>
    </location>
</feature>
<dbReference type="CDD" id="cd10527">
    <property type="entry name" value="SET_LSMT"/>
    <property type="match status" value="1"/>
</dbReference>
<dbReference type="SUPFAM" id="SSF82199">
    <property type="entry name" value="SET domain"/>
    <property type="match status" value="1"/>
</dbReference>
<dbReference type="InterPro" id="IPR001214">
    <property type="entry name" value="SET_dom"/>
</dbReference>
<feature type="domain" description="SET" evidence="2">
    <location>
        <begin position="20"/>
        <end position="299"/>
    </location>
</feature>
<evidence type="ECO:0000313" key="3">
    <source>
        <dbReference type="EMBL" id="KAH6598102.1"/>
    </source>
</evidence>
<dbReference type="InterPro" id="IPR050600">
    <property type="entry name" value="SETD3_SETD6_MTase"/>
</dbReference>
<keyword evidence="4" id="KW-1185">Reference proteome</keyword>
<accession>A0ABQ8FJY8</accession>
<dbReference type="Gene3D" id="3.90.1410.10">
    <property type="entry name" value="set domain protein methyltransferase, domain 1"/>
    <property type="match status" value="1"/>
</dbReference>
<dbReference type="Proteomes" id="UP001648503">
    <property type="component" value="Unassembled WGS sequence"/>
</dbReference>
<dbReference type="PROSITE" id="PS50280">
    <property type="entry name" value="SET"/>
    <property type="match status" value="1"/>
</dbReference>
<dbReference type="PANTHER" id="PTHR13271:SF137">
    <property type="entry name" value="SET DOMAIN-CONTAINING PROTEIN"/>
    <property type="match status" value="1"/>
</dbReference>
<dbReference type="Pfam" id="PF00856">
    <property type="entry name" value="SET"/>
    <property type="match status" value="1"/>
</dbReference>